<evidence type="ECO:0000256" key="4">
    <source>
        <dbReference type="SAM" id="MobiDB-lite"/>
    </source>
</evidence>
<dbReference type="SUPFAM" id="SSF46894">
    <property type="entry name" value="C-terminal effector domain of the bipartite response regulators"/>
    <property type="match status" value="1"/>
</dbReference>
<dbReference type="PROSITE" id="PS50043">
    <property type="entry name" value="HTH_LUXR_2"/>
    <property type="match status" value="1"/>
</dbReference>
<dbReference type="Pfam" id="PF13191">
    <property type="entry name" value="AAA_16"/>
    <property type="match status" value="1"/>
</dbReference>
<dbReference type="KEGG" id="cphy:B5808_12530"/>
<dbReference type="Gene3D" id="1.10.10.10">
    <property type="entry name" value="Winged helix-like DNA-binding domain superfamily/Winged helix DNA-binding domain"/>
    <property type="match status" value="1"/>
</dbReference>
<keyword evidence="1" id="KW-0805">Transcription regulation</keyword>
<dbReference type="Pfam" id="PF00196">
    <property type="entry name" value="GerE"/>
    <property type="match status" value="1"/>
</dbReference>
<dbReference type="InterPro" id="IPR000792">
    <property type="entry name" value="Tscrpt_reg_LuxR_C"/>
</dbReference>
<dbReference type="PANTHER" id="PTHR44688">
    <property type="entry name" value="DNA-BINDING TRANSCRIPTIONAL ACTIVATOR DEVR_DOSR"/>
    <property type="match status" value="1"/>
</dbReference>
<dbReference type="GO" id="GO:0003677">
    <property type="term" value="F:DNA binding"/>
    <property type="evidence" value="ECO:0007669"/>
    <property type="project" value="UniProtKB-KW"/>
</dbReference>
<feature type="compositionally biased region" description="Low complexity" evidence="4">
    <location>
        <begin position="156"/>
        <end position="180"/>
    </location>
</feature>
<evidence type="ECO:0000313" key="6">
    <source>
        <dbReference type="Proteomes" id="UP000192775"/>
    </source>
</evidence>
<dbReference type="InterPro" id="IPR036388">
    <property type="entry name" value="WH-like_DNA-bd_sf"/>
</dbReference>
<dbReference type="SMART" id="SM00421">
    <property type="entry name" value="HTH_LUXR"/>
    <property type="match status" value="1"/>
</dbReference>
<gene>
    <name evidence="5" type="ORF">B5808_12530</name>
</gene>
<dbReference type="InterPro" id="IPR027417">
    <property type="entry name" value="P-loop_NTPase"/>
</dbReference>
<dbReference type="EMBL" id="CP020715">
    <property type="protein sequence ID" value="ARJ05956.1"/>
    <property type="molecule type" value="Genomic_DNA"/>
</dbReference>
<evidence type="ECO:0000256" key="3">
    <source>
        <dbReference type="ARBA" id="ARBA00023163"/>
    </source>
</evidence>
<name>A0A1X9LL77_9MICO</name>
<dbReference type="AlphaFoldDB" id="A0A1X9LL77"/>
<dbReference type="Gene3D" id="3.40.50.300">
    <property type="entry name" value="P-loop containing nucleotide triphosphate hydrolases"/>
    <property type="match status" value="1"/>
</dbReference>
<keyword evidence="6" id="KW-1185">Reference proteome</keyword>
<dbReference type="SUPFAM" id="SSF52540">
    <property type="entry name" value="P-loop containing nucleoside triphosphate hydrolases"/>
    <property type="match status" value="1"/>
</dbReference>
<evidence type="ECO:0000256" key="1">
    <source>
        <dbReference type="ARBA" id="ARBA00023015"/>
    </source>
</evidence>
<dbReference type="GO" id="GO:0006355">
    <property type="term" value="P:regulation of DNA-templated transcription"/>
    <property type="evidence" value="ECO:0007669"/>
    <property type="project" value="InterPro"/>
</dbReference>
<accession>A0A1X9LL77</accession>
<dbReference type="PANTHER" id="PTHR44688:SF16">
    <property type="entry name" value="DNA-BINDING TRANSCRIPTIONAL ACTIVATOR DEVR_DOSR"/>
    <property type="match status" value="1"/>
</dbReference>
<sequence>MSIHMPETTSITTRRDETAETLVGRTRQIDQVVHAIAADPDLAVTITGPRGTGRTAVLRAIRERMGAATPTYWVAGDRALASLPLGALAPLLAELDIDPASEGVLVGLHRALGGGAVVFVDDAHLLDEASVGVVAQLVRSGDVSVVTSTVEEAGPHSHPAGPAGGTTAPAVRPAGAAGPATHPAEGLHLRLAPLDDADQRLVVSNLLGASPHPHTVEEIVRLADGSTRILVALAEAVRDAPLPPDAHGSLTDRLALSRAIIDALPVDPFAAPEPVLDLLSLLAVCGPLPLELAGEPGASSRSAADAEQLGLVRSYEEEGRRWVALAHPMLEPVVLMDVSPLRRYDYCAAGADMLSGSPAHRVRHTLLRLRAGIPVDPRELDLLARGELRAQRYGTALTLGEHAVLQSDGDAALRASGQAIRAQAASQIGRIAEATEWFADAWATASEAAEEGAQGPSQEFFARLAQAEGNHLAFRLLQPATAVRRVEEILTRIHDARWRAFVDPDLVKWRLMAGEGLPESVDELPVLQSVESPGDLNLLIMTAMIQTTGGSLEAARTATVRGLREAERFADVLPNARDLLTLSDVLARAFGGDVAGARTQAREELAAADAANPSARGMWEFVLAIVELHAGCPARGWKLIVDARRDLLWRDIAGLLPTAEAVHAALAARTGRFAVARRWLDRHPADTIADPKAALYAQLARAWVTAAAGRPGFAVRALATVVSEAVDRGQLYLGALCAYEGVRIEPVVGASVMLPHLTRAQHAFPTQLAHVRVVLARGDTLPVAKDLADAGLLGPAIDAARWCAETTKDRALQSEATRLADAWTVRTGVAITPRRTDTQPRMTPLTDREWQLASGAASLRTSAELAAEYGISVRTVDNHLARIYRKLGIASRRELAAELGALSAENPYSNVREGAERGSRKYS</sequence>
<reference evidence="5 6" key="1">
    <citation type="submission" date="2017-04" db="EMBL/GenBank/DDBJ databases">
        <authorList>
            <person name="Afonso C.L."/>
            <person name="Miller P.J."/>
            <person name="Scott M.A."/>
            <person name="Spackman E."/>
            <person name="Goraichik I."/>
            <person name="Dimitrov K.M."/>
            <person name="Suarez D.L."/>
            <person name="Swayne D.E."/>
        </authorList>
    </citation>
    <scope>NUCLEOTIDE SEQUENCE [LARGE SCALE GENOMIC DNA]</scope>
    <source>
        <strain evidence="6">XA(T)</strain>
    </source>
</reference>
<keyword evidence="2" id="KW-0238">DNA-binding</keyword>
<dbReference type="Proteomes" id="UP000192775">
    <property type="component" value="Chromosome"/>
</dbReference>
<dbReference type="RefSeq" id="WP_085020094.1">
    <property type="nucleotide sequence ID" value="NZ_BMHD01000001.1"/>
</dbReference>
<protein>
    <submittedName>
        <fullName evidence="5">Uncharacterized protein</fullName>
    </submittedName>
</protein>
<keyword evidence="3" id="KW-0804">Transcription</keyword>
<evidence type="ECO:0000313" key="5">
    <source>
        <dbReference type="EMBL" id="ARJ05956.1"/>
    </source>
</evidence>
<dbReference type="CDD" id="cd06170">
    <property type="entry name" value="LuxR_C_like"/>
    <property type="match status" value="1"/>
</dbReference>
<dbReference type="InterPro" id="IPR041664">
    <property type="entry name" value="AAA_16"/>
</dbReference>
<evidence type="ECO:0000256" key="2">
    <source>
        <dbReference type="ARBA" id="ARBA00023125"/>
    </source>
</evidence>
<proteinExistence type="predicted"/>
<dbReference type="InterPro" id="IPR016032">
    <property type="entry name" value="Sig_transdc_resp-reg_C-effctor"/>
</dbReference>
<organism evidence="5 6">
    <name type="scientific">Cnuibacter physcomitrellae</name>
    <dbReference type="NCBI Taxonomy" id="1619308"/>
    <lineage>
        <taxon>Bacteria</taxon>
        <taxon>Bacillati</taxon>
        <taxon>Actinomycetota</taxon>
        <taxon>Actinomycetes</taxon>
        <taxon>Micrococcales</taxon>
        <taxon>Microbacteriaceae</taxon>
        <taxon>Cnuibacter</taxon>
    </lineage>
</organism>
<feature type="region of interest" description="Disordered" evidence="4">
    <location>
        <begin position="152"/>
        <end position="180"/>
    </location>
</feature>
<dbReference type="STRING" id="1619308.B5808_12530"/>